<dbReference type="PANTHER" id="PTHR21597:SF0">
    <property type="entry name" value="THO COMPLEX SUBUNIT 2"/>
    <property type="match status" value="1"/>
</dbReference>
<evidence type="ECO:0000259" key="23">
    <source>
        <dbReference type="Pfam" id="PF16134"/>
    </source>
</evidence>
<evidence type="ECO:0000256" key="15">
    <source>
        <dbReference type="ARBA" id="ARBA00079087"/>
    </source>
</evidence>
<proteinExistence type="inferred from homology"/>
<comment type="similarity">
    <text evidence="3">Belongs to the tRNA pseudouridine synthase TruA family.</text>
</comment>
<protein>
    <recommendedName>
        <fullName evidence="13">Pseudouridylate synthase 1 homolog</fullName>
        <ecNumber evidence="12">5.4.99.12</ecNumber>
    </recommendedName>
    <alternativeName>
        <fullName evidence="14">tRNA pseudouridine synthase 1</fullName>
    </alternativeName>
    <alternativeName>
        <fullName evidence="17">tRNA pseudouridine(38-40) synthase</fullName>
    </alternativeName>
    <alternativeName>
        <fullName evidence="15">tRNA pseudouridylate synthase I</fullName>
    </alternativeName>
    <alternativeName>
        <fullName evidence="16">tRNA-uridine isomerase I</fullName>
    </alternativeName>
</protein>
<dbReference type="Gene3D" id="3.30.70.660">
    <property type="entry name" value="Pseudouridine synthase I, catalytic domain, C-terminal subdomain"/>
    <property type="match status" value="1"/>
</dbReference>
<dbReference type="Pfam" id="PF16134">
    <property type="entry name" value="THOC2_N"/>
    <property type="match status" value="2"/>
</dbReference>
<comment type="caution">
    <text evidence="24">The sequence shown here is derived from an EMBL/GenBank/DDBJ whole genome shotgun (WGS) entry which is preliminary data.</text>
</comment>
<dbReference type="GO" id="GO:0003729">
    <property type="term" value="F:mRNA binding"/>
    <property type="evidence" value="ECO:0007669"/>
    <property type="project" value="TreeGrafter"/>
</dbReference>
<feature type="binding site" evidence="19">
    <location>
        <position position="169"/>
    </location>
    <ligand>
        <name>substrate</name>
    </ligand>
</feature>
<evidence type="ECO:0000313" key="25">
    <source>
        <dbReference type="Proteomes" id="UP001187531"/>
    </source>
</evidence>
<evidence type="ECO:0000259" key="21">
    <source>
        <dbReference type="Pfam" id="PF01416"/>
    </source>
</evidence>
<dbReference type="InterPro" id="IPR040007">
    <property type="entry name" value="Tho2"/>
</dbReference>
<dbReference type="InterPro" id="IPR020097">
    <property type="entry name" value="PsdUridine_synth_TruA_a/b_dom"/>
</dbReference>
<evidence type="ECO:0000256" key="16">
    <source>
        <dbReference type="ARBA" id="ARBA00080849"/>
    </source>
</evidence>
<dbReference type="InterPro" id="IPR020095">
    <property type="entry name" value="PsdUridine_synth_TruA_C"/>
</dbReference>
<dbReference type="GO" id="GO:0006397">
    <property type="term" value="P:mRNA processing"/>
    <property type="evidence" value="ECO:0007669"/>
    <property type="project" value="UniProtKB-KW"/>
</dbReference>
<dbReference type="Gene3D" id="3.30.70.580">
    <property type="entry name" value="Pseudouridine synthase I, catalytic domain, N-terminal subdomain"/>
    <property type="match status" value="1"/>
</dbReference>
<evidence type="ECO:0000256" key="3">
    <source>
        <dbReference type="ARBA" id="ARBA00009375"/>
    </source>
</evidence>
<evidence type="ECO:0000259" key="22">
    <source>
        <dbReference type="Pfam" id="PF11732"/>
    </source>
</evidence>
<comment type="function">
    <text evidence="10">Pseudouridylate synthase that catalyzes pseudouridylation of tRNAs and mRNAs. Acts on positions 27/28 in the anticodon stem and also positions 34 and 36 in the anticodon of an intron containing tRNA. Also catalyzes pseudouridylation of mRNAs: mediates pseudouridylation of mRNAs with the consensus sequence 5'-UGUAG-3'. Acts as a regulator of pre-mRNA splicing by mediating pseudouridylation of pre-mRNAs at locations associated with alternatively spliced regions. Pseudouridylation of pre-mRNAs near splice sites directly regulates mRNA splicing and mRNA 3'-end processing. Involved in regulation of nuclear receptor activity through pseudouridylation of SRA1 mRNA.</text>
</comment>
<feature type="domain" description="Pseudouridine synthase I TruA alpha/beta" evidence="21">
    <location>
        <begin position="204"/>
        <end position="308"/>
    </location>
</feature>
<evidence type="ECO:0000256" key="17">
    <source>
        <dbReference type="ARBA" id="ARBA00081344"/>
    </source>
</evidence>
<dbReference type="EMBL" id="JAVRJZ010000007">
    <property type="protein sequence ID" value="KAK2720855.1"/>
    <property type="molecule type" value="Genomic_DNA"/>
</dbReference>
<feature type="active site" description="Nucleophile" evidence="18">
    <location>
        <position position="111"/>
    </location>
</feature>
<dbReference type="InterPro" id="IPR032302">
    <property type="entry name" value="THOC2_N"/>
</dbReference>
<dbReference type="Pfam" id="PF11732">
    <property type="entry name" value="Thoc2"/>
    <property type="match status" value="1"/>
</dbReference>
<dbReference type="EC" id="5.4.99.12" evidence="12"/>
<name>A0AA88LGL3_ARTSF</name>
<dbReference type="InterPro" id="IPR021726">
    <property type="entry name" value="THO_THOC2_N"/>
</dbReference>
<keyword evidence="4" id="KW-0507">mRNA processing</keyword>
<evidence type="ECO:0000313" key="24">
    <source>
        <dbReference type="EMBL" id="KAK2720855.1"/>
    </source>
</evidence>
<feature type="domain" description="THO complex subunit 2 N-terminal" evidence="23">
    <location>
        <begin position="356"/>
        <end position="637"/>
    </location>
</feature>
<dbReference type="InterPro" id="IPR001406">
    <property type="entry name" value="PsdUridine_synth_TruA"/>
</dbReference>
<evidence type="ECO:0000256" key="11">
    <source>
        <dbReference type="ARBA" id="ARBA00064589"/>
    </source>
</evidence>
<feature type="domain" description="THO complex subunit 2 N-terminal" evidence="23">
    <location>
        <begin position="733"/>
        <end position="879"/>
    </location>
</feature>
<dbReference type="InterPro" id="IPR041708">
    <property type="entry name" value="PUS1/PUS2-like"/>
</dbReference>
<comment type="catalytic activity">
    <reaction evidence="9">
        <text>uridine(38/39/40) in tRNA = pseudouridine(38/39/40) in tRNA</text>
        <dbReference type="Rhea" id="RHEA:22376"/>
        <dbReference type="Rhea" id="RHEA-COMP:10085"/>
        <dbReference type="Rhea" id="RHEA-COMP:10087"/>
        <dbReference type="ChEBI" id="CHEBI:65314"/>
        <dbReference type="ChEBI" id="CHEBI:65315"/>
        <dbReference type="EC" id="5.4.99.12"/>
    </reaction>
</comment>
<evidence type="ECO:0000256" key="10">
    <source>
        <dbReference type="ARBA" id="ARBA00053709"/>
    </source>
</evidence>
<dbReference type="GO" id="GO:0006406">
    <property type="term" value="P:mRNA export from nucleus"/>
    <property type="evidence" value="ECO:0007669"/>
    <property type="project" value="InterPro"/>
</dbReference>
<evidence type="ECO:0000256" key="14">
    <source>
        <dbReference type="ARBA" id="ARBA00075153"/>
    </source>
</evidence>
<dbReference type="NCBIfam" id="TIGR00071">
    <property type="entry name" value="hisT_truA"/>
    <property type="match status" value="1"/>
</dbReference>
<dbReference type="Pfam" id="PF01416">
    <property type="entry name" value="PseudoU_synth_1"/>
    <property type="match status" value="1"/>
</dbReference>
<reference evidence="24" key="1">
    <citation type="submission" date="2023-07" db="EMBL/GenBank/DDBJ databases">
        <title>Chromosome-level genome assembly of Artemia franciscana.</title>
        <authorList>
            <person name="Jo E."/>
        </authorList>
    </citation>
    <scope>NUCLEOTIDE SEQUENCE</scope>
    <source>
        <tissue evidence="24">Whole body</tissue>
    </source>
</reference>
<dbReference type="FunFam" id="3.30.70.580:FF:000002">
    <property type="entry name" value="tRNA pseudouridine synthase"/>
    <property type="match status" value="1"/>
</dbReference>
<comment type="catalytic activity">
    <reaction evidence="8">
        <text>a uridine in tRNA = a pseudouridine in tRNA</text>
        <dbReference type="Rhea" id="RHEA:54572"/>
        <dbReference type="Rhea" id="RHEA-COMP:13339"/>
        <dbReference type="Rhea" id="RHEA-COMP:13934"/>
        <dbReference type="ChEBI" id="CHEBI:65314"/>
        <dbReference type="ChEBI" id="CHEBI:65315"/>
    </reaction>
</comment>
<evidence type="ECO:0000256" key="1">
    <source>
        <dbReference type="ARBA" id="ARBA00001166"/>
    </source>
</evidence>
<dbReference type="FunFam" id="3.30.70.660:FF:000002">
    <property type="entry name" value="tRNA pseudouridine synthase"/>
    <property type="match status" value="1"/>
</dbReference>
<feature type="compositionally biased region" description="Basic and acidic residues" evidence="20">
    <location>
        <begin position="16"/>
        <end position="42"/>
    </location>
</feature>
<dbReference type="GO" id="GO:0000445">
    <property type="term" value="C:THO complex part of transcription export complex"/>
    <property type="evidence" value="ECO:0007669"/>
    <property type="project" value="TreeGrafter"/>
</dbReference>
<dbReference type="Proteomes" id="UP001187531">
    <property type="component" value="Unassembled WGS sequence"/>
</dbReference>
<comment type="catalytic activity">
    <reaction evidence="1">
        <text>a uridine in mRNA = a pseudouridine in mRNA</text>
        <dbReference type="Rhea" id="RHEA:56644"/>
        <dbReference type="Rhea" id="RHEA-COMP:14658"/>
        <dbReference type="Rhea" id="RHEA-COMP:14659"/>
        <dbReference type="ChEBI" id="CHEBI:65314"/>
        <dbReference type="ChEBI" id="CHEBI:65315"/>
    </reaction>
</comment>
<keyword evidence="6" id="KW-0413">Isomerase</keyword>
<organism evidence="24 25">
    <name type="scientific">Artemia franciscana</name>
    <name type="common">Brine shrimp</name>
    <name type="synonym">Artemia sanfranciscana</name>
    <dbReference type="NCBI Taxonomy" id="6661"/>
    <lineage>
        <taxon>Eukaryota</taxon>
        <taxon>Metazoa</taxon>
        <taxon>Ecdysozoa</taxon>
        <taxon>Arthropoda</taxon>
        <taxon>Crustacea</taxon>
        <taxon>Branchiopoda</taxon>
        <taxon>Anostraca</taxon>
        <taxon>Artemiidae</taxon>
        <taxon>Artemia</taxon>
    </lineage>
</organism>
<gene>
    <name evidence="24" type="ORF">QYM36_004662</name>
</gene>
<evidence type="ECO:0000256" key="13">
    <source>
        <dbReference type="ARBA" id="ARBA00068582"/>
    </source>
</evidence>
<dbReference type="AlphaFoldDB" id="A0AA88LGL3"/>
<feature type="region of interest" description="Disordered" evidence="20">
    <location>
        <begin position="1"/>
        <end position="42"/>
    </location>
</feature>
<keyword evidence="5" id="KW-0819">tRNA processing</keyword>
<dbReference type="GO" id="GO:0031119">
    <property type="term" value="P:tRNA pseudouridine synthesis"/>
    <property type="evidence" value="ECO:0007669"/>
    <property type="project" value="InterPro"/>
</dbReference>
<evidence type="ECO:0000256" key="6">
    <source>
        <dbReference type="ARBA" id="ARBA00023235"/>
    </source>
</evidence>
<evidence type="ECO:0000256" key="20">
    <source>
        <dbReference type="SAM" id="MobiDB-lite"/>
    </source>
</evidence>
<evidence type="ECO:0000256" key="12">
    <source>
        <dbReference type="ARBA" id="ARBA00066509"/>
    </source>
</evidence>
<sequence length="1085" mass="123210">MAELKENTVNSQADENPPKKVKVDLEDLAKTEDLPKGDGGLSEEKKLRIKKKKHCMLIGYLGKGYYGMQVNKGLPTIEGELFKAFKTVGVMDEDSYETPQKIQFQRAARTDKGVSAVKQVLSFKMEALEDEKEFVNKVCENLPNQIKVFGIKRVTGGFNSKLSCDYRSYTYIAPSFAFTPVDKEVTDSFRITSEIVNEVNEVLALFKGTHRFHNFTARRKPTDPSCRRFIMEFKCGEPFVREGIEFIPIHIKGQSFMLHQIRKMIGTVIAIMRGLASKEVIDKAWLQSRIDIPIAPALGLVLEEPHYDKYNTRYGSDGTHEPLIWDNYQDEIKGFFNEWIVPTVVRGEVEDKSMFNWLSTLIIHSFDVREEVDSTAKSPYFKALRNLEEDEEIKKDPDIVSSFTDALSIVDGNFGISNCLGSKEKFFQLVKEFEKVAGEALLKERLDFETLENSGVLKTKGSRILSAKHIKLRTKLYFKQHKFNLLREETEGFAKLITDVSENENHSIQEKLQALGSLIGCFNLDPNRVLDLILEAFEMHPELHSTNFIPLIKSFMPDSRVLSEIMGFKFSSFHESDDVAPSSLFVIVVLLLEHKLIKLEDIYSWLSPDEAALSEYADEEMQKAKKVLCKMNKLSMKEGEEGEEPLLTLEDTFYGSNQKLGLLEAALVVGSWSVACALLNKVSTDWVMSFSPICNAALNFVHASIEPIYRIHSALPERLTGKQFKRPLVLSPPPATTFDQLKTCAFPLLKMIGPYGFKDPILLQKTIRLSKAILQEELPSGRKHVEPPSDTNSIYYDVLEIIEEYVLPSLAMLESPCAFSEEIWGLMKLLPYNIRFGRYSAWKNNISHPLLIHRKAEQFKKVKRYAKIINKDNVKYMGRVLGKLSHSSPGLLFDYVIYQAQVFELITPVVDSLKFLTSLSQDILVYCLIEALAADKDPFSEDGKSIGRWLKAVTAMVAQIFAKYKSIEIEPMLHFVKNQLKAKKSVFLLVLKEIVQKMSGVEQGDEISTVQLEAMAGGELLRSEAAGFFNQQRNPRKTAQRLKDALVESKLIVPLCSLIAQQLKITVYRETLHVEAKLVQALYDQ</sequence>
<evidence type="ECO:0000256" key="2">
    <source>
        <dbReference type="ARBA" id="ARBA00004123"/>
    </source>
</evidence>
<comment type="subunit">
    <text evidence="11">Monomer. Forms a complex with RARG and the SRA1 RNA in the nucleus.</text>
</comment>
<evidence type="ECO:0000256" key="7">
    <source>
        <dbReference type="ARBA" id="ARBA00023242"/>
    </source>
</evidence>
<evidence type="ECO:0000256" key="19">
    <source>
        <dbReference type="PIRSR" id="PIRSR641708-2"/>
    </source>
</evidence>
<feature type="domain" description="THO complex subunitTHOC2 N-terminal" evidence="22">
    <location>
        <begin position="881"/>
        <end position="952"/>
    </location>
</feature>
<comment type="subcellular location">
    <subcellularLocation>
        <location evidence="2">Nucleus</location>
    </subcellularLocation>
</comment>
<evidence type="ECO:0000256" key="9">
    <source>
        <dbReference type="ARBA" id="ARBA00052184"/>
    </source>
</evidence>
<keyword evidence="25" id="KW-1185">Reference proteome</keyword>
<dbReference type="GO" id="GO:0160147">
    <property type="term" value="F:tRNA pseudouridine(38-40) synthase activity"/>
    <property type="evidence" value="ECO:0007669"/>
    <property type="project" value="UniProtKB-EC"/>
</dbReference>
<dbReference type="PANTHER" id="PTHR21597">
    <property type="entry name" value="THO2 PROTEIN"/>
    <property type="match status" value="1"/>
</dbReference>
<evidence type="ECO:0000256" key="5">
    <source>
        <dbReference type="ARBA" id="ARBA00022694"/>
    </source>
</evidence>
<evidence type="ECO:0000256" key="8">
    <source>
        <dbReference type="ARBA" id="ARBA00036943"/>
    </source>
</evidence>
<accession>A0AA88LGL3</accession>
<dbReference type="InterPro" id="IPR020094">
    <property type="entry name" value="TruA/RsuA/RluB/E/F_N"/>
</dbReference>
<dbReference type="CDD" id="cd02568">
    <property type="entry name" value="PseudoU_synth_PUS1_PUS2"/>
    <property type="match status" value="1"/>
</dbReference>
<evidence type="ECO:0000256" key="4">
    <source>
        <dbReference type="ARBA" id="ARBA00022664"/>
    </source>
</evidence>
<keyword evidence="7" id="KW-0539">Nucleus</keyword>
<dbReference type="InterPro" id="IPR020103">
    <property type="entry name" value="PsdUridine_synth_cat_dom_sf"/>
</dbReference>
<evidence type="ECO:0000256" key="18">
    <source>
        <dbReference type="PIRSR" id="PIRSR641708-1"/>
    </source>
</evidence>
<dbReference type="SUPFAM" id="SSF55120">
    <property type="entry name" value="Pseudouridine synthase"/>
    <property type="match status" value="1"/>
</dbReference>
<feature type="non-terminal residue" evidence="24">
    <location>
        <position position="1085"/>
    </location>
</feature>